<proteinExistence type="predicted"/>
<dbReference type="PANTHER" id="PTHR36440:SF1">
    <property type="entry name" value="PUTATIVE (AFU_ORTHOLOGUE AFUA_8G07350)-RELATED"/>
    <property type="match status" value="1"/>
</dbReference>
<dbReference type="EMBL" id="JAZHXI010000010">
    <property type="protein sequence ID" value="KAL2066866.1"/>
    <property type="molecule type" value="Genomic_DNA"/>
</dbReference>
<dbReference type="SUPFAM" id="SSF51182">
    <property type="entry name" value="RmlC-like cupins"/>
    <property type="match status" value="1"/>
</dbReference>
<evidence type="ECO:0000313" key="3">
    <source>
        <dbReference type="Proteomes" id="UP001595075"/>
    </source>
</evidence>
<reference evidence="2 3" key="1">
    <citation type="journal article" date="2024" name="Commun. Biol.">
        <title>Comparative genomic analysis of thermophilic fungi reveals convergent evolutionary adaptations and gene losses.</title>
        <authorList>
            <person name="Steindorff A.S."/>
            <person name="Aguilar-Pontes M.V."/>
            <person name="Robinson A.J."/>
            <person name="Andreopoulos B."/>
            <person name="LaButti K."/>
            <person name="Kuo A."/>
            <person name="Mondo S."/>
            <person name="Riley R."/>
            <person name="Otillar R."/>
            <person name="Haridas S."/>
            <person name="Lipzen A."/>
            <person name="Grimwood J."/>
            <person name="Schmutz J."/>
            <person name="Clum A."/>
            <person name="Reid I.D."/>
            <person name="Moisan M.C."/>
            <person name="Butler G."/>
            <person name="Nguyen T.T.M."/>
            <person name="Dewar K."/>
            <person name="Conant G."/>
            <person name="Drula E."/>
            <person name="Henrissat B."/>
            <person name="Hansel C."/>
            <person name="Singer S."/>
            <person name="Hutchinson M.I."/>
            <person name="de Vries R.P."/>
            <person name="Natvig D.O."/>
            <person name="Powell A.J."/>
            <person name="Tsang A."/>
            <person name="Grigoriev I.V."/>
        </authorList>
    </citation>
    <scope>NUCLEOTIDE SEQUENCE [LARGE SCALE GENOMIC DNA]</scope>
    <source>
        <strain evidence="2 3">CBS 494.80</strain>
    </source>
</reference>
<comment type="caution">
    <text evidence="2">The sequence shown here is derived from an EMBL/GenBank/DDBJ whole genome shotgun (WGS) entry which is preliminary data.</text>
</comment>
<organism evidence="2 3">
    <name type="scientific">Oculimacula yallundae</name>
    <dbReference type="NCBI Taxonomy" id="86028"/>
    <lineage>
        <taxon>Eukaryota</taxon>
        <taxon>Fungi</taxon>
        <taxon>Dikarya</taxon>
        <taxon>Ascomycota</taxon>
        <taxon>Pezizomycotina</taxon>
        <taxon>Leotiomycetes</taxon>
        <taxon>Helotiales</taxon>
        <taxon>Ploettnerulaceae</taxon>
        <taxon>Oculimacula</taxon>
    </lineage>
</organism>
<dbReference type="InterPro" id="IPR053146">
    <property type="entry name" value="QDO-like"/>
</dbReference>
<protein>
    <recommendedName>
        <fullName evidence="1">Cupin type-2 domain-containing protein</fullName>
    </recommendedName>
</protein>
<accession>A0ABR4CAB5</accession>
<dbReference type="Pfam" id="PF07883">
    <property type="entry name" value="Cupin_2"/>
    <property type="match status" value="1"/>
</dbReference>
<dbReference type="PANTHER" id="PTHR36440">
    <property type="entry name" value="PUTATIVE (AFU_ORTHOLOGUE AFUA_8G07350)-RELATED"/>
    <property type="match status" value="1"/>
</dbReference>
<feature type="domain" description="Cupin type-2" evidence="1">
    <location>
        <begin position="61"/>
        <end position="118"/>
    </location>
</feature>
<dbReference type="InterPro" id="IPR014710">
    <property type="entry name" value="RmlC-like_jellyroll"/>
</dbReference>
<evidence type="ECO:0000313" key="2">
    <source>
        <dbReference type="EMBL" id="KAL2066866.1"/>
    </source>
</evidence>
<dbReference type="Gene3D" id="2.60.120.10">
    <property type="entry name" value="Jelly Rolls"/>
    <property type="match status" value="1"/>
</dbReference>
<evidence type="ECO:0000259" key="1">
    <source>
        <dbReference type="Pfam" id="PF07883"/>
    </source>
</evidence>
<dbReference type="InterPro" id="IPR013096">
    <property type="entry name" value="Cupin_2"/>
</dbReference>
<gene>
    <name evidence="2" type="ORF">VTL71DRAFT_1290</name>
</gene>
<sequence length="195" mass="21690">MPSHNDQPVPVSELEELMPVAIGKGVNMRLYIDHSKPEDSPEHNWTDTTYDGKDDSEILAIPNHWHRDHDEIMEVLEGTMIFYLDGKKIIASAGDAPLLIPRGHVHGFTVIKGQPARFTERTKPAGTFKALFFQDMFQNGAPGFLMAMRVFYDGDTFVSLPGGFKVVDYAFLTVVGFIAKAFVPARPLVVKSKGL</sequence>
<dbReference type="InterPro" id="IPR011051">
    <property type="entry name" value="RmlC_Cupin_sf"/>
</dbReference>
<name>A0ABR4CAB5_9HELO</name>
<dbReference type="Proteomes" id="UP001595075">
    <property type="component" value="Unassembled WGS sequence"/>
</dbReference>
<keyword evidence="3" id="KW-1185">Reference proteome</keyword>